<feature type="active site" description="Nucleophile" evidence="6">
    <location>
        <position position="444"/>
    </location>
</feature>
<dbReference type="SUPFAM" id="SSF141523">
    <property type="entry name" value="L,D-transpeptidase catalytic domain-like"/>
    <property type="match status" value="1"/>
</dbReference>
<evidence type="ECO:0000259" key="9">
    <source>
        <dbReference type="PROSITE" id="PS52029"/>
    </source>
</evidence>
<dbReference type="GO" id="GO:0005576">
    <property type="term" value="C:extracellular region"/>
    <property type="evidence" value="ECO:0007669"/>
    <property type="project" value="TreeGrafter"/>
</dbReference>
<evidence type="ECO:0000256" key="2">
    <source>
        <dbReference type="ARBA" id="ARBA00022679"/>
    </source>
</evidence>
<dbReference type="Gene3D" id="3.10.20.800">
    <property type="match status" value="1"/>
</dbReference>
<dbReference type="SUPFAM" id="SSF143985">
    <property type="entry name" value="L,D-transpeptidase pre-catalytic domain-like"/>
    <property type="match status" value="1"/>
</dbReference>
<proteinExistence type="predicted"/>
<dbReference type="InterPro" id="IPR050979">
    <property type="entry name" value="LD-transpeptidase"/>
</dbReference>
<dbReference type="KEGG" id="lsw:GTO87_06720"/>
<dbReference type="RefSeq" id="WP_180848562.1">
    <property type="nucleotide sequence ID" value="NZ_CP047418.1"/>
</dbReference>
<reference evidence="10 11" key="1">
    <citation type="submission" date="2020-01" db="EMBL/GenBank/DDBJ databases">
        <title>Complete and circular genome sequences of six lactobacillus isolates from horses.</title>
        <authorList>
            <person name="Hassan H.M."/>
        </authorList>
    </citation>
    <scope>NUCLEOTIDE SEQUENCE [LARGE SCALE GENOMIC DNA]</scope>
    <source>
        <strain evidence="10 11">1A</strain>
    </source>
</reference>
<dbReference type="UniPathway" id="UPA00219"/>
<dbReference type="InterPro" id="IPR038063">
    <property type="entry name" value="Transpep_catalytic_dom"/>
</dbReference>
<keyword evidence="5 6" id="KW-0961">Cell wall biogenesis/degradation</keyword>
<dbReference type="GO" id="GO:0071972">
    <property type="term" value="F:peptidoglycan L,D-transpeptidase activity"/>
    <property type="evidence" value="ECO:0007669"/>
    <property type="project" value="TreeGrafter"/>
</dbReference>
<feature type="domain" description="L,D-TPase catalytic" evidence="9">
    <location>
        <begin position="343"/>
        <end position="468"/>
    </location>
</feature>
<dbReference type="GO" id="GO:0008360">
    <property type="term" value="P:regulation of cell shape"/>
    <property type="evidence" value="ECO:0007669"/>
    <property type="project" value="UniProtKB-UniRule"/>
</dbReference>
<dbReference type="InterPro" id="IPR038054">
    <property type="entry name" value="LD_TPept-like_central_sf"/>
</dbReference>
<evidence type="ECO:0000313" key="10">
    <source>
        <dbReference type="EMBL" id="QLL78308.1"/>
    </source>
</evidence>
<sequence length="468" mass="52994">MKRTHRKQTRSNIWVLLVALVIIVIGIGGFVMNRHQRTHFNRSVKINGIDVGGLTADEALARLKKVQWSNQVYVGQTLIVTGKTTSAHISQADLPALEKIMQQQYSFFPHKVNHNYHLQPQQKNSYRENVLRQALQTKLEQLNQKRNPAQDAYAQLVNNKVTVVPARKGNQYNVAKIMQEYDHQLYQATIRLKKKIVQPVTATSATVKRQQRKLDRLVDRQVEYTVVDKKHIITVADAFSKVTYHDGKYDCDDAPLRKLITKINNEQGTLHKRYDFTTPGGSTITVQNESYGWELSTTKARKTLSQALLTGKEQVDGRQDIYGLGYNTGGLGYGLDNNGLGKTYAVISIAEQRAWLYRDGQMVQSFRVVTGNRATHEDTPTGVYYIMYKQSPSVLRGYAANRGKYEQKVSYWAQFTDSGCGFHDAGWRKDWSPKAYLNHGSGGCANTQPAEMAKAYGNLVQNEPVIVY</sequence>
<dbReference type="EMBL" id="CP047418">
    <property type="protein sequence ID" value="QLL78308.1"/>
    <property type="molecule type" value="Genomic_DNA"/>
</dbReference>
<keyword evidence="8" id="KW-0812">Transmembrane</keyword>
<dbReference type="Pfam" id="PF03734">
    <property type="entry name" value="YkuD"/>
    <property type="match status" value="1"/>
</dbReference>
<keyword evidence="7" id="KW-0175">Coiled coil</keyword>
<dbReference type="InterPro" id="IPR005490">
    <property type="entry name" value="LD_TPept_cat_dom"/>
</dbReference>
<dbReference type="AlphaFoldDB" id="A0A7H9EKQ5"/>
<feature type="transmembrane region" description="Helical" evidence="8">
    <location>
        <begin position="12"/>
        <end position="32"/>
    </location>
</feature>
<dbReference type="PANTHER" id="PTHR30582:SF33">
    <property type="entry name" value="EXPORTED PROTEIN"/>
    <property type="match status" value="1"/>
</dbReference>
<evidence type="ECO:0000256" key="1">
    <source>
        <dbReference type="ARBA" id="ARBA00004752"/>
    </source>
</evidence>
<dbReference type="PROSITE" id="PS52029">
    <property type="entry name" value="LD_TPASE"/>
    <property type="match status" value="1"/>
</dbReference>
<comment type="pathway">
    <text evidence="1 6">Cell wall biogenesis; peptidoglycan biosynthesis.</text>
</comment>
<dbReference type="Proteomes" id="UP000510886">
    <property type="component" value="Chromosome"/>
</dbReference>
<evidence type="ECO:0000256" key="4">
    <source>
        <dbReference type="ARBA" id="ARBA00022984"/>
    </source>
</evidence>
<name>A0A7H9EKQ5_9LACO</name>
<keyword evidence="4 6" id="KW-0573">Peptidoglycan synthesis</keyword>
<gene>
    <name evidence="10" type="ORF">GTO87_06720</name>
</gene>
<dbReference type="CDD" id="cd16913">
    <property type="entry name" value="YkuD_like"/>
    <property type="match status" value="1"/>
</dbReference>
<dbReference type="Gene3D" id="2.40.440.10">
    <property type="entry name" value="L,D-transpeptidase catalytic domain-like"/>
    <property type="match status" value="1"/>
</dbReference>
<evidence type="ECO:0000256" key="3">
    <source>
        <dbReference type="ARBA" id="ARBA00022960"/>
    </source>
</evidence>
<protein>
    <submittedName>
        <fullName evidence="10">L,D-transpeptidase family protein</fullName>
    </submittedName>
</protein>
<evidence type="ECO:0000256" key="5">
    <source>
        <dbReference type="ARBA" id="ARBA00023316"/>
    </source>
</evidence>
<feature type="coiled-coil region" evidence="7">
    <location>
        <begin position="132"/>
        <end position="159"/>
    </location>
</feature>
<keyword evidence="8" id="KW-0472">Membrane</keyword>
<keyword evidence="8" id="KW-1133">Transmembrane helix</keyword>
<dbReference type="PANTHER" id="PTHR30582">
    <property type="entry name" value="L,D-TRANSPEPTIDASE"/>
    <property type="match status" value="1"/>
</dbReference>
<dbReference type="GO" id="GO:0018104">
    <property type="term" value="P:peptidoglycan-protein cross-linking"/>
    <property type="evidence" value="ECO:0007669"/>
    <property type="project" value="TreeGrafter"/>
</dbReference>
<dbReference type="GO" id="GO:0016740">
    <property type="term" value="F:transferase activity"/>
    <property type="evidence" value="ECO:0007669"/>
    <property type="project" value="UniProtKB-KW"/>
</dbReference>
<dbReference type="GO" id="GO:0071555">
    <property type="term" value="P:cell wall organization"/>
    <property type="evidence" value="ECO:0007669"/>
    <property type="project" value="UniProtKB-UniRule"/>
</dbReference>
<evidence type="ECO:0000256" key="6">
    <source>
        <dbReference type="PROSITE-ProRule" id="PRU01373"/>
    </source>
</evidence>
<keyword evidence="2" id="KW-0808">Transferase</keyword>
<evidence type="ECO:0000256" key="7">
    <source>
        <dbReference type="SAM" id="Coils"/>
    </source>
</evidence>
<organism evidence="10 11">
    <name type="scientific">Ligilactobacillus saerimneri</name>
    <dbReference type="NCBI Taxonomy" id="228229"/>
    <lineage>
        <taxon>Bacteria</taxon>
        <taxon>Bacillati</taxon>
        <taxon>Bacillota</taxon>
        <taxon>Bacilli</taxon>
        <taxon>Lactobacillales</taxon>
        <taxon>Lactobacillaceae</taxon>
        <taxon>Ligilactobacillus</taxon>
    </lineage>
</organism>
<evidence type="ECO:0000313" key="11">
    <source>
        <dbReference type="Proteomes" id="UP000510886"/>
    </source>
</evidence>
<evidence type="ECO:0000256" key="8">
    <source>
        <dbReference type="SAM" id="Phobius"/>
    </source>
</evidence>
<keyword evidence="3 6" id="KW-0133">Cell shape</keyword>
<accession>A0A7H9EKQ5</accession>
<feature type="active site" description="Proton donor/acceptor" evidence="6">
    <location>
        <position position="423"/>
    </location>
</feature>